<dbReference type="OMA" id="FTITKHI"/>
<gene>
    <name evidence="2" type="ORF">POCTA_138.1.T1780017</name>
</gene>
<dbReference type="SMART" id="SM00320">
    <property type="entry name" value="WD40"/>
    <property type="match status" value="3"/>
</dbReference>
<comment type="caution">
    <text evidence="2">The sequence shown here is derived from an EMBL/GenBank/DDBJ whole genome shotgun (WGS) entry which is preliminary data.</text>
</comment>
<evidence type="ECO:0000256" key="1">
    <source>
        <dbReference type="PROSITE-ProRule" id="PRU00221"/>
    </source>
</evidence>
<dbReference type="AlphaFoldDB" id="A0A8S1YI94"/>
<name>A0A8S1YI94_PAROT</name>
<dbReference type="InterPro" id="IPR001680">
    <property type="entry name" value="WD40_rpt"/>
</dbReference>
<proteinExistence type="predicted"/>
<dbReference type="PROSITE" id="PS50082">
    <property type="entry name" value="WD_REPEATS_2"/>
    <property type="match status" value="2"/>
</dbReference>
<evidence type="ECO:0000313" key="2">
    <source>
        <dbReference type="EMBL" id="CAD8214466.1"/>
    </source>
</evidence>
<dbReference type="Proteomes" id="UP000683925">
    <property type="component" value="Unassembled WGS sequence"/>
</dbReference>
<reference evidence="2" key="1">
    <citation type="submission" date="2021-01" db="EMBL/GenBank/DDBJ databases">
        <authorList>
            <consortium name="Genoscope - CEA"/>
            <person name="William W."/>
        </authorList>
    </citation>
    <scope>NUCLEOTIDE SEQUENCE</scope>
</reference>
<feature type="repeat" description="WD" evidence="1">
    <location>
        <begin position="7"/>
        <end position="39"/>
    </location>
</feature>
<accession>A0A8S1YI94</accession>
<keyword evidence="3" id="KW-1185">Reference proteome</keyword>
<dbReference type="GO" id="GO:0097361">
    <property type="term" value="C:cytosolic [4Fe-4S] assembly targeting complex"/>
    <property type="evidence" value="ECO:0007669"/>
    <property type="project" value="TreeGrafter"/>
</dbReference>
<dbReference type="GO" id="GO:0016226">
    <property type="term" value="P:iron-sulfur cluster assembly"/>
    <property type="evidence" value="ECO:0007669"/>
    <property type="project" value="TreeGrafter"/>
</dbReference>
<evidence type="ECO:0000313" key="3">
    <source>
        <dbReference type="Proteomes" id="UP000683925"/>
    </source>
</evidence>
<keyword evidence="1" id="KW-0853">WD repeat</keyword>
<organism evidence="2 3">
    <name type="scientific">Paramecium octaurelia</name>
    <dbReference type="NCBI Taxonomy" id="43137"/>
    <lineage>
        <taxon>Eukaryota</taxon>
        <taxon>Sar</taxon>
        <taxon>Alveolata</taxon>
        <taxon>Ciliophora</taxon>
        <taxon>Intramacronucleata</taxon>
        <taxon>Oligohymenophorea</taxon>
        <taxon>Peniculida</taxon>
        <taxon>Parameciidae</taxon>
        <taxon>Paramecium</taxon>
    </lineage>
</organism>
<protein>
    <submittedName>
        <fullName evidence="2">Uncharacterized protein</fullName>
    </submittedName>
</protein>
<dbReference type="PROSITE" id="PS50294">
    <property type="entry name" value="WD_REPEATS_REGION"/>
    <property type="match status" value="2"/>
</dbReference>
<dbReference type="EMBL" id="CAJJDP010000182">
    <property type="protein sequence ID" value="CAD8214466.1"/>
    <property type="molecule type" value="Genomic_DNA"/>
</dbReference>
<dbReference type="PANTHER" id="PTHR19920">
    <property type="entry name" value="WD40 PROTEIN CIAO1"/>
    <property type="match status" value="1"/>
</dbReference>
<feature type="repeat" description="WD" evidence="1">
    <location>
        <begin position="52"/>
        <end position="83"/>
    </location>
</feature>
<dbReference type="Pfam" id="PF00400">
    <property type="entry name" value="WD40"/>
    <property type="match status" value="3"/>
</dbReference>
<dbReference type="PANTHER" id="PTHR19920:SF0">
    <property type="entry name" value="CYTOSOLIC IRON-SULFUR PROTEIN ASSEMBLY PROTEIN CIAO1-RELATED"/>
    <property type="match status" value="1"/>
</dbReference>
<dbReference type="OrthoDB" id="295882at2759"/>
<sequence length="277" mass="32722">MKQIQILNQHKNNVSTINFMNKSNQLISGDNGGSIVIWSRYNSNQWNSSQIIKGHSNYIHCLILNINEDLFISSSGDKTIKFWIIQNEWICQQTITDHTSYVCQLSLNEQQDKLISCGGDKTILVFEYSEQNKRWIVIQNIKVDQHGYRLCFINNDQFTFQPYNGNLMDVYESKQFTITKHITINQGPDSWHLFPQQFFNQKQILVNKHEKCINLIRKTENNEFKLEQSIQFNNNCLFGQLSDDGQYLYAYILLLNITEVRKEFYLIIYQKFSSNNR</sequence>